<organism evidence="2 3">
    <name type="scientific">Maledivibacter halophilus</name>
    <dbReference type="NCBI Taxonomy" id="36842"/>
    <lineage>
        <taxon>Bacteria</taxon>
        <taxon>Bacillati</taxon>
        <taxon>Bacillota</taxon>
        <taxon>Clostridia</taxon>
        <taxon>Peptostreptococcales</taxon>
        <taxon>Caminicellaceae</taxon>
        <taxon>Maledivibacter</taxon>
    </lineage>
</organism>
<sequence>MQKINTAVIEVKDLALDGNIIDNGWIENLRYDNGKPNMNAILILSEIYYWYKPTLIRDEATGKAIGYKQKFKADKLQKSYQALGDRFGISKRQAKLACDFLKEKGLIEIEFRTIVVNGKKLNNVMFIQLIPGELKKITGIDRVLVKDDPPVTTECKRVLQQDVGGSYNEMYHPPTTECKTNTKTTHTETTTKTTNKNNIRQIQNLRLRYSENQLKIIDEYFDILRWTRKHGKIADSVILKIYKKWQEYKVSAVMYALSIYINNPKHHDKKENYCYGIMRNAAAEQIANYQYGGGNSNGKHSQDTEKTGPSEESLRLERIAKEKGLVGADGTIKDTECSF</sequence>
<evidence type="ECO:0000256" key="1">
    <source>
        <dbReference type="SAM" id="MobiDB-lite"/>
    </source>
</evidence>
<name>A0A1T5KEY5_9FIRM</name>
<evidence type="ECO:0000313" key="2">
    <source>
        <dbReference type="EMBL" id="SKC61975.1"/>
    </source>
</evidence>
<feature type="region of interest" description="Disordered" evidence="1">
    <location>
        <begin position="292"/>
        <end position="312"/>
    </location>
</feature>
<evidence type="ECO:0000313" key="3">
    <source>
        <dbReference type="Proteomes" id="UP000190285"/>
    </source>
</evidence>
<dbReference type="RefSeq" id="WP_079490900.1">
    <property type="nucleotide sequence ID" value="NZ_FUZT01000004.1"/>
</dbReference>
<dbReference type="AlphaFoldDB" id="A0A1T5KEY5"/>
<accession>A0A1T5KEY5</accession>
<dbReference type="Proteomes" id="UP000190285">
    <property type="component" value="Unassembled WGS sequence"/>
</dbReference>
<gene>
    <name evidence="2" type="ORF">SAMN02194393_01727</name>
</gene>
<feature type="compositionally biased region" description="Basic and acidic residues" evidence="1">
    <location>
        <begin position="300"/>
        <end position="312"/>
    </location>
</feature>
<protein>
    <submittedName>
        <fullName evidence="2">Uncharacterized protein</fullName>
    </submittedName>
</protein>
<dbReference type="STRING" id="36842.SAMN02194393_01727"/>
<dbReference type="OrthoDB" id="1258529at2"/>
<dbReference type="EMBL" id="FUZT01000004">
    <property type="protein sequence ID" value="SKC61975.1"/>
    <property type="molecule type" value="Genomic_DNA"/>
</dbReference>
<proteinExistence type="predicted"/>
<reference evidence="3" key="1">
    <citation type="submission" date="2017-02" db="EMBL/GenBank/DDBJ databases">
        <authorList>
            <person name="Varghese N."/>
            <person name="Submissions S."/>
        </authorList>
    </citation>
    <scope>NUCLEOTIDE SEQUENCE [LARGE SCALE GENOMIC DNA]</scope>
    <source>
        <strain evidence="3">M1</strain>
    </source>
</reference>
<keyword evidence="3" id="KW-1185">Reference proteome</keyword>